<sequence>MALSPQPPYSPTNLTTPPTLVPLGDHTAVVVADDAGDGYILADIAGGPSSTAAGRPALPEAKIFAWPLNNKDGEWVPSSILQLPLPAHLCGPSYFFEIDMAFSLDGGRICWVDLLQGILLCDHLMAPQGPSLSFIPLPPGCCRDVHHKRRHVVMPIAHRSIACVSGVIKFVALDVGWGPNAPPPKEVMLTTWALSPDFKDWKEDSKPLSVGDIWESDSYKQMGLPPDLYAVFTSPQPDRRWRHEIPEQVDEFGFLADDNQQLLVHRGSYMIRFDIVQNKVLSSTRVAESRDWRWTMPNIIAVDFSAYLQDHKRAEEASASTKGKKRKQME</sequence>
<dbReference type="eggNOG" id="ENOG502R3CI">
    <property type="taxonomic scope" value="Eukaryota"/>
</dbReference>
<accession>J3KVX5</accession>
<evidence type="ECO:0000313" key="2">
    <source>
        <dbReference type="EnsemblPlants" id="OB01G11310.1"/>
    </source>
</evidence>
<evidence type="ECO:0000259" key="1">
    <source>
        <dbReference type="Pfam" id="PF07762"/>
    </source>
</evidence>
<dbReference type="EnsemblPlants" id="OB01G11310.1">
    <property type="protein sequence ID" value="OB01G11310.1"/>
    <property type="gene ID" value="OB01G11310"/>
</dbReference>
<dbReference type="Pfam" id="PF07762">
    <property type="entry name" value="DUF1618"/>
    <property type="match status" value="1"/>
</dbReference>
<dbReference type="Proteomes" id="UP000006038">
    <property type="component" value="Chromosome 1"/>
</dbReference>
<dbReference type="InterPro" id="IPR011676">
    <property type="entry name" value="DUF1618"/>
</dbReference>
<dbReference type="PANTHER" id="PTHR33086">
    <property type="entry name" value="OS05G0468200 PROTEIN-RELATED"/>
    <property type="match status" value="1"/>
</dbReference>
<evidence type="ECO:0000313" key="3">
    <source>
        <dbReference type="Proteomes" id="UP000006038"/>
    </source>
</evidence>
<dbReference type="Gramene" id="OB01G11310.1">
    <property type="protein sequence ID" value="OB01G11310.1"/>
    <property type="gene ID" value="OB01G11310"/>
</dbReference>
<feature type="domain" description="DUF1618" evidence="1">
    <location>
        <begin position="111"/>
        <end position="226"/>
    </location>
</feature>
<dbReference type="AlphaFoldDB" id="J3KVX5"/>
<dbReference type="PANTHER" id="PTHR33086:SF62">
    <property type="entry name" value="OS01G0182100 PROTEIN"/>
    <property type="match status" value="1"/>
</dbReference>
<proteinExistence type="predicted"/>
<reference evidence="2" key="1">
    <citation type="journal article" date="2013" name="Nat. Commun.">
        <title>Whole-genome sequencing of Oryza brachyantha reveals mechanisms underlying Oryza genome evolution.</title>
        <authorList>
            <person name="Chen J."/>
            <person name="Huang Q."/>
            <person name="Gao D."/>
            <person name="Wang J."/>
            <person name="Lang Y."/>
            <person name="Liu T."/>
            <person name="Li B."/>
            <person name="Bai Z."/>
            <person name="Luis Goicoechea J."/>
            <person name="Liang C."/>
            <person name="Chen C."/>
            <person name="Zhang W."/>
            <person name="Sun S."/>
            <person name="Liao Y."/>
            <person name="Zhang X."/>
            <person name="Yang L."/>
            <person name="Song C."/>
            <person name="Wang M."/>
            <person name="Shi J."/>
            <person name="Liu G."/>
            <person name="Liu J."/>
            <person name="Zhou H."/>
            <person name="Zhou W."/>
            <person name="Yu Q."/>
            <person name="An N."/>
            <person name="Chen Y."/>
            <person name="Cai Q."/>
            <person name="Wang B."/>
            <person name="Liu B."/>
            <person name="Min J."/>
            <person name="Huang Y."/>
            <person name="Wu H."/>
            <person name="Li Z."/>
            <person name="Zhang Y."/>
            <person name="Yin Y."/>
            <person name="Song W."/>
            <person name="Jiang J."/>
            <person name="Jackson S.A."/>
            <person name="Wing R.A."/>
            <person name="Wang J."/>
            <person name="Chen M."/>
        </authorList>
    </citation>
    <scope>NUCLEOTIDE SEQUENCE [LARGE SCALE GENOMIC DNA]</scope>
    <source>
        <strain evidence="2">cv. IRGC 101232</strain>
    </source>
</reference>
<dbReference type="HOGENOM" id="CLU_028502_1_0_1"/>
<name>J3KVX5_ORYBR</name>
<organism evidence="2">
    <name type="scientific">Oryza brachyantha</name>
    <name type="common">malo sina</name>
    <dbReference type="NCBI Taxonomy" id="4533"/>
    <lineage>
        <taxon>Eukaryota</taxon>
        <taxon>Viridiplantae</taxon>
        <taxon>Streptophyta</taxon>
        <taxon>Embryophyta</taxon>
        <taxon>Tracheophyta</taxon>
        <taxon>Spermatophyta</taxon>
        <taxon>Magnoliopsida</taxon>
        <taxon>Liliopsida</taxon>
        <taxon>Poales</taxon>
        <taxon>Poaceae</taxon>
        <taxon>BOP clade</taxon>
        <taxon>Oryzoideae</taxon>
        <taxon>Oryzeae</taxon>
        <taxon>Oryzinae</taxon>
        <taxon>Oryza</taxon>
    </lineage>
</organism>
<reference evidence="2" key="2">
    <citation type="submission" date="2013-04" db="UniProtKB">
        <authorList>
            <consortium name="EnsemblPlants"/>
        </authorList>
    </citation>
    <scope>IDENTIFICATION</scope>
</reference>
<keyword evidence="3" id="KW-1185">Reference proteome</keyword>
<protein>
    <recommendedName>
        <fullName evidence="1">DUF1618 domain-containing protein</fullName>
    </recommendedName>
</protein>